<dbReference type="Pfam" id="PF07843">
    <property type="entry name" value="DUF1634"/>
    <property type="match status" value="1"/>
</dbReference>
<evidence type="ECO:0000256" key="1">
    <source>
        <dbReference type="SAM" id="Phobius"/>
    </source>
</evidence>
<gene>
    <name evidence="2" type="ORF">PBLR_11721</name>
</gene>
<sequence>MSELGREGSVQQSEIVQQRNDKSEAVEVVVSKWLRVGVLASAAVILAGLLLFLISGDSGYPEQTFPTSLAGIYSGLLSMKSYAIILTGLIMLIATPVLRVFISIFVFLHEQDYLYVGITIVVFLILVASFFIGSAG</sequence>
<keyword evidence="1" id="KW-1133">Transmembrane helix</keyword>
<protein>
    <submittedName>
        <fullName evidence="2">Membrane protein</fullName>
    </submittedName>
</protein>
<keyword evidence="1" id="KW-0472">Membrane</keyword>
<keyword evidence="1" id="KW-0812">Transmembrane</keyword>
<dbReference type="EMBL" id="LS992241">
    <property type="protein sequence ID" value="SYX83299.1"/>
    <property type="molecule type" value="Genomic_DNA"/>
</dbReference>
<accession>A0A383RAE0</accession>
<dbReference type="AlphaFoldDB" id="A0A383RAE0"/>
<feature type="transmembrane region" description="Helical" evidence="1">
    <location>
        <begin position="82"/>
        <end position="107"/>
    </location>
</feature>
<evidence type="ECO:0000313" key="2">
    <source>
        <dbReference type="EMBL" id="SYX83299.1"/>
    </source>
</evidence>
<feature type="transmembrane region" description="Helical" evidence="1">
    <location>
        <begin position="113"/>
        <end position="133"/>
    </location>
</feature>
<feature type="transmembrane region" description="Helical" evidence="1">
    <location>
        <begin position="33"/>
        <end position="54"/>
    </location>
</feature>
<proteinExistence type="predicted"/>
<name>A0A383RAE0_PAEAL</name>
<dbReference type="Proteomes" id="UP000304148">
    <property type="component" value="Chromosome"/>
</dbReference>
<reference evidence="3" key="1">
    <citation type="submission" date="2018-08" db="EMBL/GenBank/DDBJ databases">
        <authorList>
            <person name="Chevrot R."/>
        </authorList>
    </citation>
    <scope>NUCLEOTIDE SEQUENCE [LARGE SCALE GENOMIC DNA]</scope>
</reference>
<dbReference type="RefSeq" id="WP_138185424.1">
    <property type="nucleotide sequence ID" value="NZ_LS992241.1"/>
</dbReference>
<dbReference type="InterPro" id="IPR012861">
    <property type="entry name" value="DUF1634"/>
</dbReference>
<evidence type="ECO:0000313" key="3">
    <source>
        <dbReference type="Proteomes" id="UP000304148"/>
    </source>
</evidence>
<organism evidence="2 3">
    <name type="scientific">Paenibacillus alvei</name>
    <name type="common">Bacillus alvei</name>
    <dbReference type="NCBI Taxonomy" id="44250"/>
    <lineage>
        <taxon>Bacteria</taxon>
        <taxon>Bacillati</taxon>
        <taxon>Bacillota</taxon>
        <taxon>Bacilli</taxon>
        <taxon>Bacillales</taxon>
        <taxon>Paenibacillaceae</taxon>
        <taxon>Paenibacillus</taxon>
    </lineage>
</organism>